<gene>
    <name evidence="3" type="ORF">URODEC1_LOCUS106870</name>
</gene>
<feature type="domain" description="F-box" evidence="1">
    <location>
        <begin position="17"/>
        <end position="55"/>
    </location>
</feature>
<dbReference type="SUPFAM" id="SSF50965">
    <property type="entry name" value="Galactose oxidase, central domain"/>
    <property type="match status" value="1"/>
</dbReference>
<dbReference type="SUPFAM" id="SSF81383">
    <property type="entry name" value="F-box domain"/>
    <property type="match status" value="1"/>
</dbReference>
<feature type="domain" description="F-box protein AT5G49610-like beta-propeller" evidence="2">
    <location>
        <begin position="108"/>
        <end position="315"/>
    </location>
</feature>
<dbReference type="InterPro" id="IPR056594">
    <property type="entry name" value="AT5G49610-like_b-prop"/>
</dbReference>
<dbReference type="PANTHER" id="PTHR32133">
    <property type="entry name" value="OS07G0120400 PROTEIN"/>
    <property type="match status" value="1"/>
</dbReference>
<sequence length="408" mass="45840">MAPPPRPPMRRPPDLMEELVEEVLLRFPPDDPASLVRAALVSRRWCRLISGGRFRRRFREIHRAAPMLGFVLNVLASAVVDDSQDTIRFVPTSSCLPHVDRLRGRALDARHGRVFLYRRADYSWGDDCLDTLVVWDPVTGEEMQLPSLPMDRYYPFPVSFNAALLCACGGACGGHLDCNRGPFVIVFVGIYEDWMVAYVYSSEAGAWSEPSIAQHPRDFVDLAPAAVAENAVYFLFGSTNRILKYDLGTRRMSLIDMPSTFTSFGHNILMTTDEGRLGFIRADDFKVYIWSMEAVNPQDDVVWRQDRVIELQDLLPADALLSSPAAVGFVNGHGVIFVGTEDGFYTIDLKSNEAMKVGKGIACTKQGRDVDLGFIVYGHKYYIVVPYTSFFFPGTTYSIFLFANIWIA</sequence>
<dbReference type="PANTHER" id="PTHR32133:SF386">
    <property type="entry name" value="F-BOX DOMAIN-CONTAINING PROTEIN"/>
    <property type="match status" value="1"/>
</dbReference>
<dbReference type="InterPro" id="IPR001810">
    <property type="entry name" value="F-box_dom"/>
</dbReference>
<dbReference type="EMBL" id="OZ075117">
    <property type="protein sequence ID" value="CAL5077911.1"/>
    <property type="molecule type" value="Genomic_DNA"/>
</dbReference>
<dbReference type="InterPro" id="IPR015915">
    <property type="entry name" value="Kelch-typ_b-propeller"/>
</dbReference>
<evidence type="ECO:0000259" key="2">
    <source>
        <dbReference type="Pfam" id="PF23635"/>
    </source>
</evidence>
<evidence type="ECO:0000259" key="1">
    <source>
        <dbReference type="Pfam" id="PF00646"/>
    </source>
</evidence>
<reference evidence="4" key="1">
    <citation type="submission" date="2024-06" db="EMBL/GenBank/DDBJ databases">
        <authorList>
            <person name="Ryan C."/>
        </authorList>
    </citation>
    <scope>NUCLEOTIDE SEQUENCE [LARGE SCALE GENOMIC DNA]</scope>
</reference>
<keyword evidence="4" id="KW-1185">Reference proteome</keyword>
<reference evidence="3 4" key="2">
    <citation type="submission" date="2024-10" db="EMBL/GenBank/DDBJ databases">
        <authorList>
            <person name="Ryan C."/>
        </authorList>
    </citation>
    <scope>NUCLEOTIDE SEQUENCE [LARGE SCALE GENOMIC DNA]</scope>
</reference>
<proteinExistence type="predicted"/>
<evidence type="ECO:0008006" key="5">
    <source>
        <dbReference type="Google" id="ProtNLM"/>
    </source>
</evidence>
<dbReference type="AlphaFoldDB" id="A0ABC9FMH6"/>
<dbReference type="Proteomes" id="UP001497457">
    <property type="component" value="Chromosome 7b"/>
</dbReference>
<dbReference type="Pfam" id="PF00646">
    <property type="entry name" value="F-box"/>
    <property type="match status" value="1"/>
</dbReference>
<name>A0ABC9FMH6_9POAL</name>
<dbReference type="Pfam" id="PF23635">
    <property type="entry name" value="Beta-prop_AT5G49610-like"/>
    <property type="match status" value="1"/>
</dbReference>
<accession>A0ABC9FMH6</accession>
<evidence type="ECO:0000313" key="3">
    <source>
        <dbReference type="EMBL" id="CAL5077911.1"/>
    </source>
</evidence>
<protein>
    <recommendedName>
        <fullName evidence="5">F-box domain-containing protein</fullName>
    </recommendedName>
</protein>
<dbReference type="Gene3D" id="2.120.10.80">
    <property type="entry name" value="Kelch-type beta propeller"/>
    <property type="match status" value="1"/>
</dbReference>
<dbReference type="InterPro" id="IPR036047">
    <property type="entry name" value="F-box-like_dom_sf"/>
</dbReference>
<organism evidence="3 4">
    <name type="scientific">Urochloa decumbens</name>
    <dbReference type="NCBI Taxonomy" id="240449"/>
    <lineage>
        <taxon>Eukaryota</taxon>
        <taxon>Viridiplantae</taxon>
        <taxon>Streptophyta</taxon>
        <taxon>Embryophyta</taxon>
        <taxon>Tracheophyta</taxon>
        <taxon>Spermatophyta</taxon>
        <taxon>Magnoliopsida</taxon>
        <taxon>Liliopsida</taxon>
        <taxon>Poales</taxon>
        <taxon>Poaceae</taxon>
        <taxon>PACMAD clade</taxon>
        <taxon>Panicoideae</taxon>
        <taxon>Panicodae</taxon>
        <taxon>Paniceae</taxon>
        <taxon>Melinidinae</taxon>
        <taxon>Urochloa</taxon>
    </lineage>
</organism>
<dbReference type="InterPro" id="IPR011043">
    <property type="entry name" value="Gal_Oxase/kelch_b-propeller"/>
</dbReference>
<evidence type="ECO:0000313" key="4">
    <source>
        <dbReference type="Proteomes" id="UP001497457"/>
    </source>
</evidence>